<keyword evidence="8" id="KW-1185">Reference proteome</keyword>
<dbReference type="EMBL" id="FR773153">
    <property type="protein sequence ID" value="CBY93445.1"/>
    <property type="molecule type" value="Genomic_DNA"/>
</dbReference>
<dbReference type="OrthoDB" id="9806415at2"/>
<sequence length="126" mass="13340">MSATATKKKKKIVLNSGIAHITATLNNTLITITDEEGKCVLQESAGTLSFKGTKKATPHVANLVANKIGKNAQNLGLQNLIIKVKGIGRGKEVAIKALSSFGFTITEIVDVTPLPHNGCKPPKKPR</sequence>
<dbReference type="PANTHER" id="PTHR11759">
    <property type="entry name" value="40S RIBOSOMAL PROTEIN S14/30S RIBOSOMAL PROTEIN S11"/>
    <property type="match status" value="1"/>
</dbReference>
<dbReference type="GO" id="GO:0005840">
    <property type="term" value="C:ribosome"/>
    <property type="evidence" value="ECO:0007669"/>
    <property type="project" value="UniProtKB-KW"/>
</dbReference>
<dbReference type="HOGENOM" id="CLU_072439_5_3_14"/>
<keyword evidence="5" id="KW-0694">RNA-binding</keyword>
<gene>
    <name evidence="5 7" type="primary">rpsK</name>
    <name evidence="7" type="ORF">HF1_14370</name>
</gene>
<dbReference type="GO" id="GO:0006412">
    <property type="term" value="P:translation"/>
    <property type="evidence" value="ECO:0007669"/>
    <property type="project" value="UniProtKB-UniRule"/>
</dbReference>
<comment type="similarity">
    <text evidence="1 5 6">Belongs to the universal ribosomal protein uS11 family.</text>
</comment>
<evidence type="ECO:0000256" key="4">
    <source>
        <dbReference type="ARBA" id="ARBA00035160"/>
    </source>
</evidence>
<dbReference type="PROSITE" id="PS00054">
    <property type="entry name" value="RIBOSOMAL_S11"/>
    <property type="match status" value="1"/>
</dbReference>
<evidence type="ECO:0000313" key="7">
    <source>
        <dbReference type="EMBL" id="CBY93445.1"/>
    </source>
</evidence>
<dbReference type="InterPro" id="IPR001971">
    <property type="entry name" value="Ribosomal_uS11"/>
</dbReference>
<evidence type="ECO:0000256" key="5">
    <source>
        <dbReference type="HAMAP-Rule" id="MF_01310"/>
    </source>
</evidence>
<dbReference type="KEGG" id="mha:HF1_14370"/>
<evidence type="ECO:0000256" key="2">
    <source>
        <dbReference type="ARBA" id="ARBA00022980"/>
    </source>
</evidence>
<accession>E8ZJX4</accession>
<comment type="function">
    <text evidence="5">Located on the platform of the 30S subunit, it bridges several disparate RNA helices of the 16S rRNA. Forms part of the Shine-Dalgarno cleft in the 70S ribosome.</text>
</comment>
<dbReference type="Pfam" id="PF00411">
    <property type="entry name" value="Ribosomal_S11"/>
    <property type="match status" value="1"/>
</dbReference>
<keyword evidence="2 5" id="KW-0689">Ribosomal protein</keyword>
<evidence type="ECO:0000256" key="3">
    <source>
        <dbReference type="ARBA" id="ARBA00023274"/>
    </source>
</evidence>
<dbReference type="PIRSF" id="PIRSF002131">
    <property type="entry name" value="Ribosomal_S11"/>
    <property type="match status" value="1"/>
</dbReference>
<dbReference type="InterPro" id="IPR018102">
    <property type="entry name" value="Ribosomal_uS11_CS"/>
</dbReference>
<dbReference type="SUPFAM" id="SSF53137">
    <property type="entry name" value="Translational machinery components"/>
    <property type="match status" value="1"/>
</dbReference>
<keyword evidence="3 5" id="KW-0687">Ribonucleoprotein</keyword>
<evidence type="ECO:0000256" key="6">
    <source>
        <dbReference type="RuleBase" id="RU003629"/>
    </source>
</evidence>
<dbReference type="Proteomes" id="UP000008637">
    <property type="component" value="Chromosome"/>
</dbReference>
<dbReference type="Gene3D" id="3.30.420.80">
    <property type="entry name" value="Ribosomal protein S11"/>
    <property type="match status" value="1"/>
</dbReference>
<dbReference type="NCBIfam" id="NF003698">
    <property type="entry name" value="PRK05309.1"/>
    <property type="match status" value="1"/>
</dbReference>
<dbReference type="HAMAP" id="MF_01310">
    <property type="entry name" value="Ribosomal_uS11"/>
    <property type="match status" value="1"/>
</dbReference>
<keyword evidence="5" id="KW-0699">rRNA-binding</keyword>
<name>E8ZJX4_MYCHL</name>
<protein>
    <recommendedName>
        <fullName evidence="4 5">Small ribosomal subunit protein uS11</fullName>
    </recommendedName>
</protein>
<proteinExistence type="inferred from homology"/>
<reference evidence="7 8" key="1">
    <citation type="journal article" date="2011" name="J. Bacteriol.">
        <title>Complete genome sequence of Mycoplasma haemofelis, a hemotropic mycoplasma.</title>
        <authorList>
            <person name="Barker E.N."/>
            <person name="Helps C.R."/>
            <person name="Peters I.R."/>
            <person name="Darby A.C."/>
            <person name="Radford A.D."/>
            <person name="Tasker S."/>
        </authorList>
    </citation>
    <scope>NUCLEOTIDE SEQUENCE [LARGE SCALE GENOMIC DNA]</scope>
    <source>
        <strain evidence="7 8">Langford 1</strain>
    </source>
</reference>
<evidence type="ECO:0000313" key="8">
    <source>
        <dbReference type="Proteomes" id="UP000008637"/>
    </source>
</evidence>
<dbReference type="AlphaFoldDB" id="E8ZJX4"/>
<dbReference type="InterPro" id="IPR036967">
    <property type="entry name" value="Ribosomal_uS11_sf"/>
</dbReference>
<organism evidence="7 8">
    <name type="scientific">Mycoplasma haemofelis (strain Langford 1)</name>
    <name type="common">Haemobartonella felis</name>
    <dbReference type="NCBI Taxonomy" id="941640"/>
    <lineage>
        <taxon>Bacteria</taxon>
        <taxon>Bacillati</taxon>
        <taxon>Mycoplasmatota</taxon>
        <taxon>Mollicutes</taxon>
        <taxon>Mycoplasmataceae</taxon>
        <taxon>Mycoplasma</taxon>
    </lineage>
</organism>
<comment type="subunit">
    <text evidence="5">Part of the 30S ribosomal subunit. Interacts with proteins S7 and S18. Binds to IF-3.</text>
</comment>
<evidence type="ECO:0000256" key="1">
    <source>
        <dbReference type="ARBA" id="ARBA00006194"/>
    </source>
</evidence>
<dbReference type="GO" id="GO:1990904">
    <property type="term" value="C:ribonucleoprotein complex"/>
    <property type="evidence" value="ECO:0007669"/>
    <property type="project" value="UniProtKB-KW"/>
</dbReference>
<dbReference type="GO" id="GO:0019843">
    <property type="term" value="F:rRNA binding"/>
    <property type="evidence" value="ECO:0007669"/>
    <property type="project" value="UniProtKB-UniRule"/>
</dbReference>
<dbReference type="GO" id="GO:0003735">
    <property type="term" value="F:structural constituent of ribosome"/>
    <property type="evidence" value="ECO:0007669"/>
    <property type="project" value="InterPro"/>
</dbReference>